<evidence type="ECO:0000256" key="1">
    <source>
        <dbReference type="ARBA" id="ARBA00004651"/>
    </source>
</evidence>
<dbReference type="SUPFAM" id="SSF103481">
    <property type="entry name" value="Multidrug resistance efflux transporter EmrE"/>
    <property type="match status" value="2"/>
</dbReference>
<proteinExistence type="inferred from homology"/>
<evidence type="ECO:0000256" key="7">
    <source>
        <dbReference type="SAM" id="Phobius"/>
    </source>
</evidence>
<keyword evidence="3" id="KW-1003">Cell membrane</keyword>
<feature type="transmembrane region" description="Helical" evidence="7">
    <location>
        <begin position="269"/>
        <end position="286"/>
    </location>
</feature>
<evidence type="ECO:0000259" key="8">
    <source>
        <dbReference type="Pfam" id="PF00892"/>
    </source>
</evidence>
<feature type="transmembrane region" description="Helical" evidence="7">
    <location>
        <begin position="126"/>
        <end position="143"/>
    </location>
</feature>
<gene>
    <name evidence="9" type="ORF">FRC53_08295</name>
</gene>
<comment type="caution">
    <text evidence="9">The sequence shown here is derived from an EMBL/GenBank/DDBJ whole genome shotgun (WGS) entry which is preliminary data.</text>
</comment>
<dbReference type="PANTHER" id="PTHR42920:SF5">
    <property type="entry name" value="EAMA DOMAIN-CONTAINING PROTEIN"/>
    <property type="match status" value="1"/>
</dbReference>
<feature type="transmembrane region" description="Helical" evidence="7">
    <location>
        <begin position="102"/>
        <end position="119"/>
    </location>
</feature>
<keyword evidence="5 7" id="KW-1133">Transmembrane helix</keyword>
<dbReference type="EMBL" id="VOGB01000005">
    <property type="protein sequence ID" value="MQM73393.1"/>
    <property type="molecule type" value="Genomic_DNA"/>
</dbReference>
<feature type="transmembrane region" description="Helical" evidence="7">
    <location>
        <begin position="181"/>
        <end position="201"/>
    </location>
</feature>
<feature type="domain" description="EamA" evidence="8">
    <location>
        <begin position="151"/>
        <end position="283"/>
    </location>
</feature>
<protein>
    <submittedName>
        <fullName evidence="9">DMT family transporter</fullName>
    </submittedName>
</protein>
<name>A0A6L5GT89_9FIRM</name>
<dbReference type="PANTHER" id="PTHR42920">
    <property type="entry name" value="OS03G0707200 PROTEIN-RELATED"/>
    <property type="match status" value="1"/>
</dbReference>
<keyword evidence="10" id="KW-1185">Reference proteome</keyword>
<feature type="transmembrane region" description="Helical" evidence="7">
    <location>
        <begin position="37"/>
        <end position="59"/>
    </location>
</feature>
<feature type="transmembrane region" description="Helical" evidence="7">
    <location>
        <begin position="12"/>
        <end position="31"/>
    </location>
</feature>
<evidence type="ECO:0000256" key="4">
    <source>
        <dbReference type="ARBA" id="ARBA00022692"/>
    </source>
</evidence>
<evidence type="ECO:0000256" key="6">
    <source>
        <dbReference type="ARBA" id="ARBA00023136"/>
    </source>
</evidence>
<feature type="transmembrane region" description="Helical" evidence="7">
    <location>
        <begin position="71"/>
        <end position="90"/>
    </location>
</feature>
<feature type="transmembrane region" description="Helical" evidence="7">
    <location>
        <begin position="207"/>
        <end position="230"/>
    </location>
</feature>
<sequence length="298" mass="32937">MSKLTQKHPHLLPQLALFAAAIIWGSSFFLMKRVVAVFPTFYLLALRFTIATALLSLIFRKRVAKLKPADLKAGFVIAATFCLAYAFQTIGLKGTTPAKNSFLSATYCVFVPFLSWAIEKIRPDRANIVAVFLCIVGVGLVSLTRQFTVSWGDGLTLICGLFFALNIIASAHYSQTIDVTLITIMQFAFAAVFCWICAFFTETWPAHIPASCLGELIYLALFASGLAYLCQNFGLKHENTTSASIILCLEAVFGVLFSVLFYGERLTPRLLTGFAVIFISVLISELKPQWLNKKRSAE</sequence>
<comment type="similarity">
    <text evidence="2">Belongs to the EamA transporter family.</text>
</comment>
<dbReference type="AlphaFoldDB" id="A0A6L5GT89"/>
<feature type="transmembrane region" description="Helical" evidence="7">
    <location>
        <begin position="149"/>
        <end position="169"/>
    </location>
</feature>
<reference evidence="9" key="1">
    <citation type="journal article" date="2020" name="Appl. Environ. Microbiol.">
        <title>Medium-Chain Fatty Acid Synthesis by 'Candidatus Weimeria bifida' gen. nov., sp. nov., and 'Candidatus Pseudoramibacter fermentans' sp. nov.</title>
        <authorList>
            <person name="Scarborough M.J."/>
            <person name="Myers K.S."/>
            <person name="Donohue T.J."/>
            <person name="Noguera D.R."/>
        </authorList>
    </citation>
    <scope>NUCLEOTIDE SEQUENCE</scope>
    <source>
        <strain evidence="9">EUB1.1</strain>
    </source>
</reference>
<dbReference type="GO" id="GO:0005886">
    <property type="term" value="C:plasma membrane"/>
    <property type="evidence" value="ECO:0007669"/>
    <property type="project" value="UniProtKB-SubCell"/>
</dbReference>
<accession>A0A6L5GT89</accession>
<comment type="subcellular location">
    <subcellularLocation>
        <location evidence="1">Cell membrane</location>
        <topology evidence="1">Multi-pass membrane protein</topology>
    </subcellularLocation>
</comment>
<evidence type="ECO:0000313" key="10">
    <source>
        <dbReference type="Proteomes" id="UP000473648"/>
    </source>
</evidence>
<keyword evidence="4 7" id="KW-0812">Transmembrane</keyword>
<keyword evidence="6 7" id="KW-0472">Membrane</keyword>
<dbReference type="InterPro" id="IPR000620">
    <property type="entry name" value="EamA_dom"/>
</dbReference>
<evidence type="ECO:0000256" key="2">
    <source>
        <dbReference type="ARBA" id="ARBA00007362"/>
    </source>
</evidence>
<evidence type="ECO:0000313" key="9">
    <source>
        <dbReference type="EMBL" id="MQM73393.1"/>
    </source>
</evidence>
<organism evidence="9 10">
    <name type="scientific">Candidatus Pseudoramibacter fermentans</name>
    <dbReference type="NCBI Taxonomy" id="2594427"/>
    <lineage>
        <taxon>Bacteria</taxon>
        <taxon>Bacillati</taxon>
        <taxon>Bacillota</taxon>
        <taxon>Clostridia</taxon>
        <taxon>Eubacteriales</taxon>
        <taxon>Eubacteriaceae</taxon>
        <taxon>Pseudoramibacter</taxon>
    </lineage>
</organism>
<feature type="domain" description="EamA" evidence="8">
    <location>
        <begin position="15"/>
        <end position="142"/>
    </location>
</feature>
<feature type="transmembrane region" description="Helical" evidence="7">
    <location>
        <begin position="242"/>
        <end position="263"/>
    </location>
</feature>
<dbReference type="InterPro" id="IPR051258">
    <property type="entry name" value="Diverse_Substrate_Transporter"/>
</dbReference>
<dbReference type="Pfam" id="PF00892">
    <property type="entry name" value="EamA"/>
    <property type="match status" value="2"/>
</dbReference>
<evidence type="ECO:0000256" key="5">
    <source>
        <dbReference type="ARBA" id="ARBA00022989"/>
    </source>
</evidence>
<dbReference type="Proteomes" id="UP000473648">
    <property type="component" value="Unassembled WGS sequence"/>
</dbReference>
<dbReference type="InterPro" id="IPR037185">
    <property type="entry name" value="EmrE-like"/>
</dbReference>
<evidence type="ECO:0000256" key="3">
    <source>
        <dbReference type="ARBA" id="ARBA00022475"/>
    </source>
</evidence>